<feature type="domain" description="Zn(2)-C6 fungal-type" evidence="3">
    <location>
        <begin position="122"/>
        <end position="152"/>
    </location>
</feature>
<evidence type="ECO:0000313" key="4">
    <source>
        <dbReference type="EMBL" id="CRK24196.1"/>
    </source>
</evidence>
<dbReference type="AlphaFoldDB" id="A0A0G4LQB4"/>
<dbReference type="SUPFAM" id="SSF57701">
    <property type="entry name" value="Zn2/Cys6 DNA-binding domain"/>
    <property type="match status" value="1"/>
</dbReference>
<proteinExistence type="predicted"/>
<dbReference type="CDD" id="cd12148">
    <property type="entry name" value="fungal_TF_MHR"/>
    <property type="match status" value="1"/>
</dbReference>
<dbReference type="Proteomes" id="UP000045706">
    <property type="component" value="Unassembled WGS sequence"/>
</dbReference>
<keyword evidence="1" id="KW-0539">Nucleus</keyword>
<dbReference type="Pfam" id="PF00172">
    <property type="entry name" value="Zn_clus"/>
    <property type="match status" value="1"/>
</dbReference>
<evidence type="ECO:0000259" key="3">
    <source>
        <dbReference type="PROSITE" id="PS50048"/>
    </source>
</evidence>
<accession>A0A0G4LQB4</accession>
<dbReference type="PROSITE" id="PS00463">
    <property type="entry name" value="ZN2_CY6_FUNGAL_1"/>
    <property type="match status" value="1"/>
</dbReference>
<dbReference type="GO" id="GO:0000981">
    <property type="term" value="F:DNA-binding transcription factor activity, RNA polymerase II-specific"/>
    <property type="evidence" value="ECO:0007669"/>
    <property type="project" value="InterPro"/>
</dbReference>
<dbReference type="InterPro" id="IPR001138">
    <property type="entry name" value="Zn2Cys6_DnaBD"/>
</dbReference>
<organism evidence="4 5">
    <name type="scientific">Verticillium longisporum</name>
    <name type="common">Verticillium dahliae var. longisporum</name>
    <dbReference type="NCBI Taxonomy" id="100787"/>
    <lineage>
        <taxon>Eukaryota</taxon>
        <taxon>Fungi</taxon>
        <taxon>Dikarya</taxon>
        <taxon>Ascomycota</taxon>
        <taxon>Pezizomycotina</taxon>
        <taxon>Sordariomycetes</taxon>
        <taxon>Hypocreomycetidae</taxon>
        <taxon>Glomerellales</taxon>
        <taxon>Plectosphaerellaceae</taxon>
        <taxon>Verticillium</taxon>
    </lineage>
</organism>
<reference evidence="5" key="1">
    <citation type="submission" date="2015-05" db="EMBL/GenBank/DDBJ databases">
        <authorList>
            <person name="Fogelqvist Johan"/>
        </authorList>
    </citation>
    <scope>NUCLEOTIDE SEQUENCE [LARGE SCALE GENOMIC DNA]</scope>
</reference>
<dbReference type="InterPro" id="IPR036864">
    <property type="entry name" value="Zn2-C6_fun-type_DNA-bd_sf"/>
</dbReference>
<feature type="region of interest" description="Disordered" evidence="2">
    <location>
        <begin position="156"/>
        <end position="198"/>
    </location>
</feature>
<evidence type="ECO:0000313" key="5">
    <source>
        <dbReference type="Proteomes" id="UP000045706"/>
    </source>
</evidence>
<sequence length="716" mass="78856">MITSVLGETSLKATFSHFLYFPVPPICPVSPVHLFSPFQFDYSIPSPFKAKTLGLRVTPTPHIRTFSPTSSIGTTHHTPNTIRGITNTCCTTKVRDHARPFRAAGSLPWLISMAGGRLLTLACDSCRVRKVKCDARTPCCSNCRSSGIDCKYELPRRKRGPKARSQQVRASAEPRQSPIGESPRGTIPDSPTNGLSDIVSPVKITSTLPLAELSHVDRFPAHVSPTIASRIESHHRQDRASVELTLLSEERLPTPTEIQEALAKDLMTLGSSVDHAARKCIDVFMQYSYPLIPIVQPTNLIASIALLSRPLLPDETTPQSRHSSGLSMKSLEEFRAFTLLTALCASICAGTNSSMICSLDNPDMPRCFLRASRGMFAHFEERDIEHPTSSSLVIRVLQSSAFHCLGKTHIALYVLSNAHHLALLMRLYDERSFDDMPQPEATIMRAVVWTLYVADKSASVLNHVPSTVQEVCLQEPLTLAYEREGDFGLLSPDMPLFTCSYESRLQAGFTLSNKLWKDGADIILDLKVLARMYSRSGVTTEVQPLDVPASGIMQAYLNFCAVLDSLPPWLRDPESHTTNIPAATSFQKLAFWAQKANLVITFHCLRLTILRRAEAHGCCHLLGLINDEGMLALRKTEIASDLVAAATTVPFEALRANSEPCVEKLRQAGVDLLQITHKTTNQALCARAKTIFSTLLDLIATLNSKVSNELSMGFPN</sequence>
<dbReference type="GO" id="GO:0008270">
    <property type="term" value="F:zinc ion binding"/>
    <property type="evidence" value="ECO:0007669"/>
    <property type="project" value="InterPro"/>
</dbReference>
<dbReference type="CDD" id="cd00067">
    <property type="entry name" value="GAL4"/>
    <property type="match status" value="1"/>
</dbReference>
<evidence type="ECO:0000256" key="2">
    <source>
        <dbReference type="SAM" id="MobiDB-lite"/>
    </source>
</evidence>
<evidence type="ECO:0000256" key="1">
    <source>
        <dbReference type="ARBA" id="ARBA00023242"/>
    </source>
</evidence>
<dbReference type="PANTHER" id="PTHR31668">
    <property type="entry name" value="GLUCOSE TRANSPORT TRANSCRIPTION REGULATOR RGT1-RELATED-RELATED"/>
    <property type="match status" value="1"/>
</dbReference>
<protein>
    <recommendedName>
        <fullName evidence="3">Zn(2)-C6 fungal-type domain-containing protein</fullName>
    </recommendedName>
</protein>
<dbReference type="EMBL" id="CVQI01015780">
    <property type="protein sequence ID" value="CRK24196.1"/>
    <property type="molecule type" value="Genomic_DNA"/>
</dbReference>
<dbReference type="SMART" id="SM00066">
    <property type="entry name" value="GAL4"/>
    <property type="match status" value="1"/>
</dbReference>
<name>A0A0G4LQB4_VERLO</name>
<gene>
    <name evidence="4" type="ORF">BN1723_013206</name>
</gene>
<dbReference type="PROSITE" id="PS50048">
    <property type="entry name" value="ZN2_CY6_FUNGAL_2"/>
    <property type="match status" value="1"/>
</dbReference>
<dbReference type="Gene3D" id="4.10.240.10">
    <property type="entry name" value="Zn(2)-C6 fungal-type DNA-binding domain"/>
    <property type="match status" value="1"/>
</dbReference>
<dbReference type="InterPro" id="IPR050797">
    <property type="entry name" value="Carb_Metab_Trans_Reg"/>
</dbReference>